<dbReference type="InterPro" id="IPR020806">
    <property type="entry name" value="PKS_PP-bd"/>
</dbReference>
<dbReference type="PROSITE" id="PS00455">
    <property type="entry name" value="AMP_BINDING"/>
    <property type="match status" value="2"/>
</dbReference>
<keyword evidence="4" id="KW-0597">Phosphoprotein</keyword>
<dbReference type="NCBIfam" id="TIGR01733">
    <property type="entry name" value="AA-adenyl-dom"/>
    <property type="match status" value="2"/>
</dbReference>
<name>A0A433RSC9_9BACL</name>
<dbReference type="InterPro" id="IPR001031">
    <property type="entry name" value="Thioesterase"/>
</dbReference>
<dbReference type="InterPro" id="IPR042099">
    <property type="entry name" value="ANL_N_sf"/>
</dbReference>
<dbReference type="InterPro" id="IPR020845">
    <property type="entry name" value="AMP-binding_CS"/>
</dbReference>
<dbReference type="PANTHER" id="PTHR45527">
    <property type="entry name" value="NONRIBOSOMAL PEPTIDE SYNTHETASE"/>
    <property type="match status" value="1"/>
</dbReference>
<dbReference type="Proteomes" id="UP000288623">
    <property type="component" value="Unassembled WGS sequence"/>
</dbReference>
<organism evidence="6 7">
    <name type="scientific">Candidatus Kurthia intestinigallinarum</name>
    <dbReference type="NCBI Taxonomy" id="1562256"/>
    <lineage>
        <taxon>Bacteria</taxon>
        <taxon>Bacillati</taxon>
        <taxon>Bacillota</taxon>
        <taxon>Bacilli</taxon>
        <taxon>Bacillales</taxon>
        <taxon>Caryophanaceae</taxon>
        <taxon>Kurthia</taxon>
    </lineage>
</organism>
<dbReference type="GO" id="GO:0043041">
    <property type="term" value="P:amino acid activation for nonribosomal peptide biosynthetic process"/>
    <property type="evidence" value="ECO:0007669"/>
    <property type="project" value="TreeGrafter"/>
</dbReference>
<dbReference type="Gene3D" id="3.40.50.12780">
    <property type="entry name" value="N-terminal domain of ligase-like"/>
    <property type="match status" value="2"/>
</dbReference>
<dbReference type="FunFam" id="3.40.50.980:FF:000002">
    <property type="entry name" value="Enterobactin synthetase component F"/>
    <property type="match status" value="1"/>
</dbReference>
<dbReference type="InterPro" id="IPR009081">
    <property type="entry name" value="PP-bd_ACP"/>
</dbReference>
<evidence type="ECO:0000313" key="7">
    <source>
        <dbReference type="Proteomes" id="UP000288623"/>
    </source>
</evidence>
<reference evidence="6 7" key="1">
    <citation type="submission" date="2014-11" db="EMBL/GenBank/DDBJ databases">
        <title>Genome sequence and analysis of novel Kurthia sp.</title>
        <authorList>
            <person name="Lawson J.N."/>
            <person name="Gonzalez J.E."/>
            <person name="Rinauldi L."/>
            <person name="Xuan Z."/>
            <person name="Firman A."/>
            <person name="Shaddox L."/>
            <person name="Trudeau A."/>
            <person name="Shah S."/>
            <person name="Reiman D."/>
        </authorList>
    </citation>
    <scope>NUCLEOTIDE SEQUENCE [LARGE SCALE GENOMIC DNA]</scope>
    <source>
        <strain evidence="6 7">3B1D</strain>
    </source>
</reference>
<dbReference type="InterPro" id="IPR029058">
    <property type="entry name" value="AB_hydrolase_fold"/>
</dbReference>
<dbReference type="FunFam" id="3.30.300.30:FF:000010">
    <property type="entry name" value="Enterobactin synthetase component F"/>
    <property type="match status" value="1"/>
</dbReference>
<dbReference type="SUPFAM" id="SSF53474">
    <property type="entry name" value="alpha/beta-Hydrolases"/>
    <property type="match status" value="1"/>
</dbReference>
<dbReference type="PANTHER" id="PTHR45527:SF14">
    <property type="entry name" value="PLIPASTATIN SYNTHASE SUBUNIT B"/>
    <property type="match status" value="1"/>
</dbReference>
<evidence type="ECO:0000256" key="3">
    <source>
        <dbReference type="ARBA" id="ARBA00022450"/>
    </source>
</evidence>
<dbReference type="SUPFAM" id="SSF47336">
    <property type="entry name" value="ACP-like"/>
    <property type="match status" value="2"/>
</dbReference>
<dbReference type="Pfam" id="PF00501">
    <property type="entry name" value="AMP-binding"/>
    <property type="match status" value="2"/>
</dbReference>
<dbReference type="EMBL" id="JTFC01000031">
    <property type="protein sequence ID" value="RUS55056.1"/>
    <property type="molecule type" value="Genomic_DNA"/>
</dbReference>
<dbReference type="InterPro" id="IPR001242">
    <property type="entry name" value="Condensation_dom"/>
</dbReference>
<protein>
    <recommendedName>
        <fullName evidence="5">Carrier domain-containing protein</fullName>
    </recommendedName>
</protein>
<dbReference type="Pfam" id="PF00975">
    <property type="entry name" value="Thioesterase"/>
    <property type="match status" value="1"/>
</dbReference>
<dbReference type="Gene3D" id="3.30.559.30">
    <property type="entry name" value="Nonribosomal peptide synthetase, condensation domain"/>
    <property type="match status" value="2"/>
</dbReference>
<comment type="caution">
    <text evidence="6">The sequence shown here is derived from an EMBL/GenBank/DDBJ whole genome shotgun (WGS) entry which is preliminary data.</text>
</comment>
<dbReference type="InterPro" id="IPR023213">
    <property type="entry name" value="CAT-like_dom_sf"/>
</dbReference>
<evidence type="ECO:0000256" key="2">
    <source>
        <dbReference type="ARBA" id="ARBA00006432"/>
    </source>
</evidence>
<dbReference type="FunFam" id="3.40.50.12780:FF:000012">
    <property type="entry name" value="Non-ribosomal peptide synthetase"/>
    <property type="match status" value="1"/>
</dbReference>
<dbReference type="Pfam" id="PF00550">
    <property type="entry name" value="PP-binding"/>
    <property type="match status" value="2"/>
</dbReference>
<dbReference type="InterPro" id="IPR045851">
    <property type="entry name" value="AMP-bd_C_sf"/>
</dbReference>
<evidence type="ECO:0000259" key="5">
    <source>
        <dbReference type="PROSITE" id="PS50075"/>
    </source>
</evidence>
<keyword evidence="7" id="KW-1185">Reference proteome</keyword>
<dbReference type="NCBIfam" id="NF003417">
    <property type="entry name" value="PRK04813.1"/>
    <property type="match status" value="2"/>
</dbReference>
<dbReference type="PROSITE" id="PS50075">
    <property type="entry name" value="CARRIER"/>
    <property type="match status" value="2"/>
</dbReference>
<dbReference type="GO" id="GO:0031177">
    <property type="term" value="F:phosphopantetheine binding"/>
    <property type="evidence" value="ECO:0007669"/>
    <property type="project" value="InterPro"/>
</dbReference>
<dbReference type="FunFam" id="1.10.1200.10:FF:000005">
    <property type="entry name" value="Nonribosomal peptide synthetase 1"/>
    <property type="match status" value="2"/>
</dbReference>
<comment type="cofactor">
    <cofactor evidence="1">
        <name>pantetheine 4'-phosphate</name>
        <dbReference type="ChEBI" id="CHEBI:47942"/>
    </cofactor>
</comment>
<dbReference type="Gene3D" id="3.30.300.30">
    <property type="match status" value="2"/>
</dbReference>
<comment type="similarity">
    <text evidence="2">Belongs to the ATP-dependent AMP-binding enzyme family.</text>
</comment>
<proteinExistence type="inferred from homology"/>
<dbReference type="FunFam" id="2.30.38.10:FF:000001">
    <property type="entry name" value="Non-ribosomal peptide synthetase PvdI"/>
    <property type="match status" value="1"/>
</dbReference>
<feature type="domain" description="Carrier" evidence="5">
    <location>
        <begin position="918"/>
        <end position="993"/>
    </location>
</feature>
<accession>A0A433RSC9</accession>
<dbReference type="Gene3D" id="3.40.50.1820">
    <property type="entry name" value="alpha/beta hydrolase"/>
    <property type="match status" value="1"/>
</dbReference>
<evidence type="ECO:0000256" key="4">
    <source>
        <dbReference type="ARBA" id="ARBA00022553"/>
    </source>
</evidence>
<dbReference type="Pfam" id="PF00668">
    <property type="entry name" value="Condensation"/>
    <property type="match status" value="2"/>
</dbReference>
<dbReference type="InterPro" id="IPR010071">
    <property type="entry name" value="AA_adenyl_dom"/>
</dbReference>
<dbReference type="InterPro" id="IPR036736">
    <property type="entry name" value="ACP-like_sf"/>
</dbReference>
<dbReference type="GO" id="GO:0003824">
    <property type="term" value="F:catalytic activity"/>
    <property type="evidence" value="ECO:0007669"/>
    <property type="project" value="InterPro"/>
</dbReference>
<feature type="domain" description="Carrier" evidence="5">
    <location>
        <begin position="1935"/>
        <end position="2010"/>
    </location>
</feature>
<dbReference type="SUPFAM" id="SSF56801">
    <property type="entry name" value="Acetyl-CoA synthetase-like"/>
    <property type="match status" value="2"/>
</dbReference>
<sequence>MTMEQLTAGQQAMWFAYQLNPTQTNFITAEYVAFHGEVSLQKLREAIMLTLTQAEALHQVYRVERNQVYQTLCIKDVDVPVVELANEAQQQQWMQAHLRRPLALEKGQSFETALLQNAQTGQVVWFFKVHHIAIDAYAYQLIYQATAKQYNALMASEAPLMDVFDAFTAVVEEEQHYTASADYENDRAFWQHYAPVDDTLATFSVKQPTLTGDVIQAATTFSKEVVQQWKIAGFAKRIMPQHYFMAGFAILAYKVAHKKQIVLNTPLMQRVGSKAANVPCLHMNMVPLHIDVTPAATIYELAQQIQQQEALIKQHGRYPYEQIRREIALPFGERLCSGQLNFMPFYETLPFVGAEATTHKLSIGVIDDLSFNLFATADGGLRCELLANADLYDEAVLETWLAYFERILTEADHRIYKALQQPVAPVEEAVHQVDIVSMIEQSVNKAPQALAISGSEKLTYEQLWQQSNQMANWLVSEGIQPNDFVALYVKRAPELISFMIAILKIRATYIPMDPIYPMDRIAYMVHDANARVMLCDQPIDLDVPQLSIAMRPWEAFPTQWNAIEQRPHDAAYMIYTSGSTGKPKGVVIERHNLANFMIGMQERLPMTAQDRLLAVTTNAFDISMLECFLPLTVGAAVVLSDAADIHDPQRLAQLIQAHDITFLQATPSLWKTLVRFVPQALANVTALVGGEALPEALATRMLETTKAVYNMYGPTETTIWSTMAQITDATGITLGQPIAQTALYILDEDLQPVLDGSEGHLYIAGEGVGRGYYNRPALTAERFIANPFTEQYGRMYQTGDLVKRINGKLYYIGRTDFQVKVRGFRIELSEIEAALVKLAGVEEALVMSKQFADDTRLIAYVIGVVDEKMLQQKLAAMLPDYMVPEYWCAVTAWPLTANGKIDRNALPMPTVEAVVEEVLHTPLEAQVAALYKEVLQVATVSRDSHFFRLGGHSILATTLMMRIREKWQVDLTVATIFEHPTVCALAAIIDQADGETIWPEMTEVPAQQTIALSATQRGMWFMQQTNPSATYNIPLLVEGVSYDLARVKQALAIVQQQHPILRTTYTVIDGRPVQQLVTQAIPVTLSTTMKQREDIHTIFDLAQQVSAKVFAYEDALLFLFHHIAIDGYGLSIFLDDFAYAYEQLAPRTAPMSYGAYVAWQEHLLARDVTQQGLDYWGQQLAHVPDEITLPYEETTSDVAGAHAYHELSATLMQKLQQLAQTQGVSLYTVLQTGFSMLLTKMGAGDDVTIGSPTNGRPVEALQQMLGLMMNTVVYRYEWCDNLSFAEALQATHRMNQQAYKYDFVPFDQVVERVNPRRTGTKNPLFQVMLTMQNNPALTLALEGQQAHVRLIQTDTAKVELALEFDWREEALAVIAEYDATKFTAPIIEDLLMRFEQVLDAVSSDAQLTLTALPLLLPHEQTTLLTQAVTEAKHYAPATIVARFEQMAITYAEQVAVTYEGQTLTYRQLNERANQLARHLQAQGVKPRDYVALIMERGLDMLVGIVAVLKTGAAYVPIDPHYPTERIHYILESANPRFIVVDEPRGYEAEIVMATVPFEAYETDNIEVAITPQHPAYVIYTSGSTGKPKGVVIPHNNVIRLLDATDDWYHFSAADSWTFFHSYAFDFSIWEIWGALLTGAKLVVVPFDVSRTPGAFHRLLIDERVTVLNQTPSAFYQLIEADQATDTRLQLRTVIFGGEALSFERLRKWYAKYKEDTVLVNMYGITETTVHVSYQALSEELVTERQASLIGEAIPDLEIYVLDAMLQPVPAGVIGEMYVAGDGLAHGYLGRPALTAERFIANPFKTDGSRMYRTGDLAKWTADGNLAYIGRIDHQVKIRGFRIELEEIERALLAVAGVREAVAVVKKYSEDDVRIFAYVIADNWQQVAATKQISSILPSYMMPNAFIEITEMPLTPNGKLDTKALPEPQYASTNDSPTNPTEEVMLQLFRDVLGNQQIGIHDSFFEVGGHSLLAVQLMTNVKQTFDMDLTIGHLFEAPTVAKLCLHMEDLDETSSLQSLLPLRKNDGSDNLFCVHPAGGLSWCYAGLMQYLPQQQALYGLQAVGIAEACALPQTLTDMAAGYITEMQRIQPEGPYELLGWSLGGNVVQEMAVQLEAKGEQAHLIVLDAYPVHHKIGNQTLEEEAVEALLALGGLDVELIEGEPTLENVLALLKKEGSALASLSIETLQRLLKTYMNSITLLRAHEPCRCQASMLFYQSTILPEWFEAVDPRIWQDYIGDMAIEEIACRHKDMCQPEPIREIGAKIADYFTKKGMIHHV</sequence>
<evidence type="ECO:0000256" key="1">
    <source>
        <dbReference type="ARBA" id="ARBA00001957"/>
    </source>
</evidence>
<dbReference type="InterPro" id="IPR025110">
    <property type="entry name" value="AMP-bd_C"/>
</dbReference>
<dbReference type="GO" id="GO:0008610">
    <property type="term" value="P:lipid biosynthetic process"/>
    <property type="evidence" value="ECO:0007669"/>
    <property type="project" value="UniProtKB-ARBA"/>
</dbReference>
<evidence type="ECO:0000313" key="6">
    <source>
        <dbReference type="EMBL" id="RUS55056.1"/>
    </source>
</evidence>
<dbReference type="Gene3D" id="1.10.1200.10">
    <property type="entry name" value="ACP-like"/>
    <property type="match status" value="1"/>
</dbReference>
<keyword evidence="3" id="KW-0596">Phosphopantetheine</keyword>
<dbReference type="GO" id="GO:0044550">
    <property type="term" value="P:secondary metabolite biosynthetic process"/>
    <property type="evidence" value="ECO:0007669"/>
    <property type="project" value="UniProtKB-ARBA"/>
</dbReference>
<dbReference type="Gene3D" id="3.30.559.10">
    <property type="entry name" value="Chloramphenicol acetyltransferase-like domain"/>
    <property type="match status" value="2"/>
</dbReference>
<dbReference type="CDD" id="cd17643">
    <property type="entry name" value="A_NRPS_Cytc1-like"/>
    <property type="match status" value="1"/>
</dbReference>
<dbReference type="Pfam" id="PF13193">
    <property type="entry name" value="AMP-binding_C"/>
    <property type="match status" value="1"/>
</dbReference>
<dbReference type="InterPro" id="IPR000873">
    <property type="entry name" value="AMP-dep_synth/lig_dom"/>
</dbReference>
<dbReference type="GO" id="GO:0005829">
    <property type="term" value="C:cytosol"/>
    <property type="evidence" value="ECO:0007669"/>
    <property type="project" value="TreeGrafter"/>
</dbReference>
<gene>
    <name evidence="6" type="ORF">QI30_08780</name>
</gene>
<dbReference type="SMART" id="SM00823">
    <property type="entry name" value="PKS_PP"/>
    <property type="match status" value="2"/>
</dbReference>
<dbReference type="SUPFAM" id="SSF52777">
    <property type="entry name" value="CoA-dependent acyltransferases"/>
    <property type="match status" value="4"/>
</dbReference>